<dbReference type="AlphaFoldDB" id="A0A414ASY8"/>
<evidence type="ECO:0000313" key="2">
    <source>
        <dbReference type="Proteomes" id="UP000283975"/>
    </source>
</evidence>
<dbReference type="Proteomes" id="UP000283975">
    <property type="component" value="Unassembled WGS sequence"/>
</dbReference>
<dbReference type="RefSeq" id="WP_002572373.1">
    <property type="nucleotide sequence ID" value="NZ_CBCSIM010000025.1"/>
</dbReference>
<proteinExistence type="predicted"/>
<reference evidence="1 2" key="1">
    <citation type="submission" date="2018-08" db="EMBL/GenBank/DDBJ databases">
        <title>A genome reference for cultivated species of the human gut microbiota.</title>
        <authorList>
            <person name="Zou Y."/>
            <person name="Xue W."/>
            <person name="Luo G."/>
        </authorList>
    </citation>
    <scope>NUCLEOTIDE SEQUENCE [LARGE SCALE GENOMIC DNA]</scope>
    <source>
        <strain evidence="1 2">AM35-14</strain>
    </source>
</reference>
<protein>
    <submittedName>
        <fullName evidence="1">Uncharacterized protein</fullName>
    </submittedName>
</protein>
<dbReference type="EMBL" id="QSHZ01000020">
    <property type="protein sequence ID" value="RHC54649.1"/>
    <property type="molecule type" value="Genomic_DNA"/>
</dbReference>
<evidence type="ECO:0000313" key="1">
    <source>
        <dbReference type="EMBL" id="RHC54649.1"/>
    </source>
</evidence>
<accession>A0A414ASY8</accession>
<organism evidence="1 2">
    <name type="scientific">Enterocloster bolteae</name>
    <dbReference type="NCBI Taxonomy" id="208479"/>
    <lineage>
        <taxon>Bacteria</taxon>
        <taxon>Bacillati</taxon>
        <taxon>Bacillota</taxon>
        <taxon>Clostridia</taxon>
        <taxon>Lachnospirales</taxon>
        <taxon>Lachnospiraceae</taxon>
        <taxon>Enterocloster</taxon>
    </lineage>
</organism>
<comment type="caution">
    <text evidence="1">The sequence shown here is derived from an EMBL/GenBank/DDBJ whole genome shotgun (WGS) entry which is preliminary data.</text>
</comment>
<gene>
    <name evidence="1" type="ORF">DW839_18290</name>
</gene>
<name>A0A414ASY8_9FIRM</name>
<sequence>MSYYKNWKCYSYGLWGSTQEFEYQTLKEYFDIDGSDVAFCKKDILEYKANNYYQIEAGGKLNGKAYGFVIMLK</sequence>